<proteinExistence type="predicted"/>
<dbReference type="AlphaFoldDB" id="A0A5D0UD34"/>
<organism evidence="2 3">
    <name type="scientific">Actinomadura syzygii</name>
    <dbReference type="NCBI Taxonomy" id="1427538"/>
    <lineage>
        <taxon>Bacteria</taxon>
        <taxon>Bacillati</taxon>
        <taxon>Actinomycetota</taxon>
        <taxon>Actinomycetes</taxon>
        <taxon>Streptosporangiales</taxon>
        <taxon>Thermomonosporaceae</taxon>
        <taxon>Actinomadura</taxon>
    </lineage>
</organism>
<comment type="caution">
    <text evidence="2">The sequence shown here is derived from an EMBL/GenBank/DDBJ whole genome shotgun (WGS) entry which is preliminary data.</text>
</comment>
<feature type="compositionally biased region" description="Polar residues" evidence="1">
    <location>
        <begin position="1"/>
        <end position="11"/>
    </location>
</feature>
<keyword evidence="3" id="KW-1185">Reference proteome</keyword>
<protein>
    <submittedName>
        <fullName evidence="2">Uncharacterized protein</fullName>
    </submittedName>
</protein>
<dbReference type="RefSeq" id="WP_148350093.1">
    <property type="nucleotide sequence ID" value="NZ_JBHSBF010000027.1"/>
</dbReference>
<gene>
    <name evidence="2" type="ORF">FXF65_12835</name>
</gene>
<dbReference type="OrthoDB" id="9959828at2"/>
<evidence type="ECO:0000313" key="2">
    <source>
        <dbReference type="EMBL" id="TYC15009.1"/>
    </source>
</evidence>
<evidence type="ECO:0000256" key="1">
    <source>
        <dbReference type="SAM" id="MobiDB-lite"/>
    </source>
</evidence>
<accession>A0A5D0UD34</accession>
<evidence type="ECO:0000313" key="3">
    <source>
        <dbReference type="Proteomes" id="UP000322634"/>
    </source>
</evidence>
<dbReference type="EMBL" id="VSFF01000005">
    <property type="protein sequence ID" value="TYC15009.1"/>
    <property type="molecule type" value="Genomic_DNA"/>
</dbReference>
<sequence length="79" mass="9046">MNGPIETSESNRAFGPFPAEWGTPAGARFSEERTRWVAERVREHRALQAVRRRAAAEQRLGAEHVRRALRLLQLRKEGP</sequence>
<reference evidence="2 3" key="1">
    <citation type="submission" date="2019-08" db="EMBL/GenBank/DDBJ databases">
        <title>Actinomadura sp. nov. CYP1-5 isolated from mountain soil.</title>
        <authorList>
            <person name="Songsumanus A."/>
            <person name="Kuncharoen N."/>
            <person name="Kudo T."/>
            <person name="Yuki M."/>
            <person name="Igarashi Y."/>
            <person name="Tanasupawat S."/>
        </authorList>
    </citation>
    <scope>NUCLEOTIDE SEQUENCE [LARGE SCALE GENOMIC DNA]</scope>
    <source>
        <strain evidence="2 3">GKU157</strain>
    </source>
</reference>
<feature type="region of interest" description="Disordered" evidence="1">
    <location>
        <begin position="1"/>
        <end position="25"/>
    </location>
</feature>
<name>A0A5D0UD34_9ACTN</name>
<dbReference type="Proteomes" id="UP000322634">
    <property type="component" value="Unassembled WGS sequence"/>
</dbReference>